<feature type="compositionally biased region" description="Basic and acidic residues" evidence="5">
    <location>
        <begin position="64"/>
        <end position="74"/>
    </location>
</feature>
<evidence type="ECO:0000256" key="3">
    <source>
        <dbReference type="ARBA" id="ARBA00023163"/>
    </source>
</evidence>
<evidence type="ECO:0000259" key="6">
    <source>
        <dbReference type="PROSITE" id="PS50048"/>
    </source>
</evidence>
<feature type="domain" description="Zn(2)-C6 fungal-type" evidence="6">
    <location>
        <begin position="11"/>
        <end position="41"/>
    </location>
</feature>
<evidence type="ECO:0000256" key="2">
    <source>
        <dbReference type="ARBA" id="ARBA00023125"/>
    </source>
</evidence>
<sequence>MGKIRARVSKVCDFCKKRKVKCDLGNPCSTCVKYKRSPCVYSELLGNEDDVDEEPLRKYTTRQKSNDGIDERMNHHGSLFTPRSASLDGPAQANGAVSKPLTPDGTSIDMVHDELSFLKSKLQSLEQQLNTQPPLHKTSEVQDSMRSKSSMQQSSPSLHGPFTQTSDGRISAFSPSNPILSSVDPIDLFGFNPIESENEWINFTAGYNPILNREPVCRKHYGPLSWVSLLKIDNAVAAVWTQMEHLKKQYKVKVGTHFIPPGENATQAEKDFSEKAYKDDGEHDVKLFRETEVKAGPKRVVTQEQLNEKAKSLGLSFYKGGLDEELELVEKIRLVLPKQNVIWRLYTRFFTHLYVAIPLLDEVALKEQVERLIGPEDYQDVKVPVKVEKKLDFAYLGLLLIVIRFSYVSLFSHDSTINEINFQTNNPEPKAQQIKFLLNNPIDIDVIDVAQLCLNQFDMMRCANMAILQLAVMTRLYHLYAPELGDGVDGGNALIFNATLIQMAKSLGLHRDPELFPDAFKDPKQNNLARKIWYYILVLEFNNAMNEGTTVTASFDSFDTKPPVYVPGCENVQDAEMEKIACSCFPSFDYTYEPMSEMFSSVFKVRGEVNMVDLIRRMNFMESHFNEQYNDVPKLYTTAPRDVSNEAMPSILRLKIYFTCTFLIASMHFHIFNYYERKRNLNLAYFYIKKIVSMIVYDVMPCFVECIRHKKNAFKNAADLMASPSFITVAHKSLIVLFSFHLRLRYWIHDLQKRYDHSTRMRSYDPADEIYKGNFQKLVRLADLVDKCMSHFRDGVARLSQRYYYAWRVTKAQNFLKQSLNDKFFETYQPTFSPQPLNSQMLDQFEHLFEVSLSKVEQSRKQRKMEKRRASTTTTNEPRQQDCDNVSMEEELENNVNSFINGNVNLRNHDNSVSSTGSTTSDSEYKPNEQVDTIWLQMMNMKNNEDPFSRFNDPGTMNSMYGATPGFLSQMDGESGAGVAFSPGVLGGLSGTSFSAAGGSAGVGGTGGGVFNSFELNHGEMFENFPIDELFKDFL</sequence>
<gene>
    <name evidence="7" type="ORF">FOB60_005500</name>
</gene>
<organism evidence="7 8">
    <name type="scientific">Candida parapsilosis</name>
    <name type="common">Yeast</name>
    <dbReference type="NCBI Taxonomy" id="5480"/>
    <lineage>
        <taxon>Eukaryota</taxon>
        <taxon>Fungi</taxon>
        <taxon>Dikarya</taxon>
        <taxon>Ascomycota</taxon>
        <taxon>Saccharomycotina</taxon>
        <taxon>Pichiomycetes</taxon>
        <taxon>Debaryomycetaceae</taxon>
        <taxon>Candida/Lodderomyces clade</taxon>
        <taxon>Candida</taxon>
    </lineage>
</organism>
<feature type="compositionally biased region" description="Low complexity" evidence="5">
    <location>
        <begin position="912"/>
        <end position="922"/>
    </location>
</feature>
<keyword evidence="3" id="KW-0804">Transcription</keyword>
<keyword evidence="1" id="KW-0805">Transcription regulation</keyword>
<dbReference type="Proteomes" id="UP000590412">
    <property type="component" value="Unassembled WGS sequence"/>
</dbReference>
<dbReference type="GO" id="GO:0045944">
    <property type="term" value="P:positive regulation of transcription by RNA polymerase II"/>
    <property type="evidence" value="ECO:0007669"/>
    <property type="project" value="TreeGrafter"/>
</dbReference>
<dbReference type="GO" id="GO:0008270">
    <property type="term" value="F:zinc ion binding"/>
    <property type="evidence" value="ECO:0007669"/>
    <property type="project" value="InterPro"/>
</dbReference>
<dbReference type="CDD" id="cd00067">
    <property type="entry name" value="GAL4"/>
    <property type="match status" value="1"/>
</dbReference>
<feature type="compositionally biased region" description="Basic and acidic residues" evidence="5">
    <location>
        <begin position="137"/>
        <end position="146"/>
    </location>
</feature>
<evidence type="ECO:0000313" key="8">
    <source>
        <dbReference type="Proteomes" id="UP000590412"/>
    </source>
</evidence>
<dbReference type="InterPro" id="IPR001138">
    <property type="entry name" value="Zn2Cys6_DnaBD"/>
</dbReference>
<dbReference type="SMART" id="SM00066">
    <property type="entry name" value="GAL4"/>
    <property type="match status" value="1"/>
</dbReference>
<protein>
    <submittedName>
        <fullName evidence="7">Fungal Zn(2)-Cys(6) binuclear cluster domain family protein</fullName>
    </submittedName>
</protein>
<feature type="region of interest" description="Disordered" evidence="5">
    <location>
        <begin position="126"/>
        <end position="164"/>
    </location>
</feature>
<dbReference type="GO" id="GO:0005634">
    <property type="term" value="C:nucleus"/>
    <property type="evidence" value="ECO:0007669"/>
    <property type="project" value="TreeGrafter"/>
</dbReference>
<keyword evidence="2" id="KW-0238">DNA-binding</keyword>
<dbReference type="Gene3D" id="4.10.240.10">
    <property type="entry name" value="Zn(2)-C6 fungal-type DNA-binding domain"/>
    <property type="match status" value="1"/>
</dbReference>
<dbReference type="PANTHER" id="PTHR31069">
    <property type="entry name" value="OLEATE-ACTIVATED TRANSCRIPTION FACTOR 1-RELATED"/>
    <property type="match status" value="1"/>
</dbReference>
<reference evidence="7" key="1">
    <citation type="submission" date="2020-03" db="EMBL/GenBank/DDBJ databases">
        <title>FDA dAtabase for Regulatory Grade micrObial Sequences (FDA-ARGOS): Supporting development and validation of Infectious Disease Dx tests.</title>
        <authorList>
            <person name="Campos J."/>
            <person name="Goldberg B."/>
            <person name="Tallon L."/>
            <person name="Sadzewicz L."/>
            <person name="Vavikolanu K."/>
            <person name="Mehta A."/>
            <person name="Aluvathingal J."/>
            <person name="Nadendla S."/>
            <person name="Nandy P."/>
            <person name="Geyer C."/>
            <person name="Yan Y."/>
            <person name="Sichtig H."/>
        </authorList>
    </citation>
    <scope>NUCLEOTIDE SEQUENCE [LARGE SCALE GENOMIC DNA]</scope>
    <source>
        <strain evidence="7">FDAARGOS_652</strain>
    </source>
</reference>
<comment type="caution">
    <text evidence="7">The sequence shown here is derived from an EMBL/GenBank/DDBJ whole genome shotgun (WGS) entry which is preliminary data.</text>
</comment>
<dbReference type="PANTHER" id="PTHR31069:SF12">
    <property type="entry name" value="TRANSCRIPTION FACTOR DOMAIN-CONTAINING PROTEIN"/>
    <property type="match status" value="1"/>
</dbReference>
<evidence type="ECO:0000313" key="7">
    <source>
        <dbReference type="EMBL" id="KAF6042746.1"/>
    </source>
</evidence>
<dbReference type="SUPFAM" id="SSF57701">
    <property type="entry name" value="Zn2/Cys6 DNA-binding domain"/>
    <property type="match status" value="1"/>
</dbReference>
<dbReference type="AlphaFoldDB" id="A0A8X7NH40"/>
<feature type="region of interest" description="Disordered" evidence="5">
    <location>
        <begin position="859"/>
        <end position="882"/>
    </location>
</feature>
<keyword evidence="4" id="KW-0539">Nucleus</keyword>
<dbReference type="GO" id="GO:0000978">
    <property type="term" value="F:RNA polymerase II cis-regulatory region sequence-specific DNA binding"/>
    <property type="evidence" value="ECO:0007669"/>
    <property type="project" value="TreeGrafter"/>
</dbReference>
<dbReference type="EMBL" id="JABWAB010000013">
    <property type="protein sequence ID" value="KAF6042746.1"/>
    <property type="molecule type" value="Genomic_DNA"/>
</dbReference>
<dbReference type="InterPro" id="IPR050675">
    <property type="entry name" value="OAF3"/>
</dbReference>
<feature type="region of interest" description="Disordered" evidence="5">
    <location>
        <begin position="901"/>
        <end position="927"/>
    </location>
</feature>
<dbReference type="InterPro" id="IPR036864">
    <property type="entry name" value="Zn2-C6_fun-type_DNA-bd_sf"/>
</dbReference>
<dbReference type="GO" id="GO:0000981">
    <property type="term" value="F:DNA-binding transcription factor activity, RNA polymerase II-specific"/>
    <property type="evidence" value="ECO:0007669"/>
    <property type="project" value="InterPro"/>
</dbReference>
<feature type="compositionally biased region" description="Low complexity" evidence="5">
    <location>
        <begin position="147"/>
        <end position="157"/>
    </location>
</feature>
<proteinExistence type="predicted"/>
<dbReference type="PROSITE" id="PS00463">
    <property type="entry name" value="ZN2_CY6_FUNGAL_1"/>
    <property type="match status" value="1"/>
</dbReference>
<dbReference type="Pfam" id="PF00172">
    <property type="entry name" value="Zn_clus"/>
    <property type="match status" value="1"/>
</dbReference>
<dbReference type="PROSITE" id="PS50048">
    <property type="entry name" value="ZN2_CY6_FUNGAL_2"/>
    <property type="match status" value="1"/>
</dbReference>
<evidence type="ECO:0000256" key="4">
    <source>
        <dbReference type="ARBA" id="ARBA00023242"/>
    </source>
</evidence>
<dbReference type="CDD" id="cd12148">
    <property type="entry name" value="fungal_TF_MHR"/>
    <property type="match status" value="1"/>
</dbReference>
<name>A0A8X7NH40_CANPA</name>
<evidence type="ECO:0000256" key="1">
    <source>
        <dbReference type="ARBA" id="ARBA00023015"/>
    </source>
</evidence>
<evidence type="ECO:0000256" key="5">
    <source>
        <dbReference type="SAM" id="MobiDB-lite"/>
    </source>
</evidence>
<accession>A0A8X7NH40</accession>
<feature type="region of interest" description="Disordered" evidence="5">
    <location>
        <begin position="64"/>
        <end position="108"/>
    </location>
</feature>